<organism evidence="4 5">
    <name type="scientific">Metabacillus elymi</name>
    <dbReference type="NCBI Taxonomy" id="2745198"/>
    <lineage>
        <taxon>Bacteria</taxon>
        <taxon>Bacillati</taxon>
        <taxon>Bacillota</taxon>
        <taxon>Bacilli</taxon>
        <taxon>Bacillales</taxon>
        <taxon>Bacillaceae</taxon>
        <taxon>Metabacillus</taxon>
    </lineage>
</organism>
<dbReference type="InterPro" id="IPR037171">
    <property type="entry name" value="NagB/RpiA_transferase-like"/>
</dbReference>
<dbReference type="PANTHER" id="PTHR11934">
    <property type="entry name" value="RIBOSE-5-PHOSPHATE ISOMERASE"/>
    <property type="match status" value="1"/>
</dbReference>
<dbReference type="Gene3D" id="3.30.70.260">
    <property type="match status" value="1"/>
</dbReference>
<dbReference type="SUPFAM" id="SSF100950">
    <property type="entry name" value="NagB/RpiA/CoA transferase-like"/>
    <property type="match status" value="1"/>
</dbReference>
<keyword evidence="2 4" id="KW-0413">Isomerase</keyword>
<evidence type="ECO:0000313" key="4">
    <source>
        <dbReference type="EMBL" id="QNF31119.1"/>
    </source>
</evidence>
<accession>A0ABX6SAY4</accession>
<evidence type="ECO:0000256" key="1">
    <source>
        <dbReference type="ARBA" id="ARBA00011959"/>
    </source>
</evidence>
<dbReference type="Pfam" id="PF06026">
    <property type="entry name" value="Rib_5-P_isom_A"/>
    <property type="match status" value="1"/>
</dbReference>
<evidence type="ECO:0000313" key="5">
    <source>
        <dbReference type="Proteomes" id="UP000515490"/>
    </source>
</evidence>
<sequence>MRCTKCGGALLREKLVALASKRLIIVADDTKLVDTLGKFRLSIEVVSFAWQHTHSNIRLKTIQTNITIHKL</sequence>
<gene>
    <name evidence="4" type="ORF">HUW50_23350</name>
</gene>
<proteinExistence type="predicted"/>
<dbReference type="Gene3D" id="3.40.50.1360">
    <property type="match status" value="1"/>
</dbReference>
<dbReference type="GO" id="GO:0016853">
    <property type="term" value="F:isomerase activity"/>
    <property type="evidence" value="ECO:0007669"/>
    <property type="project" value="UniProtKB-KW"/>
</dbReference>
<evidence type="ECO:0000256" key="2">
    <source>
        <dbReference type="ARBA" id="ARBA00023235"/>
    </source>
</evidence>
<reference evidence="4 5" key="1">
    <citation type="submission" date="2020-06" db="EMBL/GenBank/DDBJ databases">
        <title>Metabacillus dokdonensis sp. nov., isolated from the rhizosphere of Elymus tsukushiensis, a plant native to the Dokdo Islands, Republic of Korea.</title>
        <authorList>
            <person name="Lee S.Y."/>
            <person name="Hwang Y.J."/>
            <person name="Son J.S."/>
            <person name="Ghim S.Y."/>
        </authorList>
    </citation>
    <scope>NUCLEOTIDE SEQUENCE [LARGE SCALE GENOMIC DNA]</scope>
    <source>
        <strain evidence="4 5">KUDC1714</strain>
    </source>
</reference>
<name>A0ABX6SAY4_9BACI</name>
<dbReference type="InterPro" id="IPR004788">
    <property type="entry name" value="Ribose5P_isomerase_type_A"/>
</dbReference>
<protein>
    <recommendedName>
        <fullName evidence="1">ribose-5-phosphate isomerase</fullName>
        <ecNumber evidence="1">5.3.1.6</ecNumber>
    </recommendedName>
    <alternativeName>
        <fullName evidence="3">Phosphoriboisomerase</fullName>
    </alternativeName>
</protein>
<dbReference type="EC" id="5.3.1.6" evidence="1"/>
<dbReference type="PANTHER" id="PTHR11934:SF0">
    <property type="entry name" value="RIBOSE-5-PHOSPHATE ISOMERASE"/>
    <property type="match status" value="1"/>
</dbReference>
<dbReference type="Proteomes" id="UP000515490">
    <property type="component" value="Chromosome"/>
</dbReference>
<dbReference type="EMBL" id="CP055263">
    <property type="protein sequence ID" value="QNF31119.1"/>
    <property type="molecule type" value="Genomic_DNA"/>
</dbReference>
<evidence type="ECO:0000256" key="3">
    <source>
        <dbReference type="ARBA" id="ARBA00029734"/>
    </source>
</evidence>
<keyword evidence="5" id="KW-1185">Reference proteome</keyword>